<sequence length="94" mass="10704">LRAWPNPYRRSLQGFSTSAECFGFYVPPNSPYKHSVIKKTTPHGHTKDVFRKFNDRPFINPLHPFPSDTLSYGTFCGTVHFTGRSSRRKGFAGP</sequence>
<accession>A0A078K241</accession>
<protein>
    <submittedName>
        <fullName evidence="1">BnaCnng75430D protein</fullName>
    </submittedName>
</protein>
<gene>
    <name evidence="1" type="primary">BnaCnng75430D</name>
    <name evidence="1" type="ORF">GSBRNA2T00022960001</name>
</gene>
<evidence type="ECO:0000313" key="1">
    <source>
        <dbReference type="EMBL" id="CDY71987.1"/>
    </source>
</evidence>
<dbReference type="EMBL" id="LK048424">
    <property type="protein sequence ID" value="CDY71987.1"/>
    <property type="molecule type" value="Genomic_DNA"/>
</dbReference>
<dbReference type="AlphaFoldDB" id="A0A078K241"/>
<name>A0A078K241_BRANA</name>
<reference evidence="1" key="2">
    <citation type="submission" date="2014-06" db="EMBL/GenBank/DDBJ databases">
        <authorList>
            <person name="Genoscope - CEA"/>
        </authorList>
    </citation>
    <scope>NUCLEOTIDE SEQUENCE</scope>
</reference>
<reference evidence="1" key="1">
    <citation type="journal article" date="2014" name="Science">
        <title>Plant genetics. Early allopolyploid evolution in the post-Neolithic Brassica napus oilseed genome.</title>
        <authorList>
            <person name="Chalhoub B."/>
            <person name="Denoeud F."/>
            <person name="Liu S."/>
            <person name="Parkin I.A."/>
            <person name="Tang H."/>
            <person name="Wang X."/>
            <person name="Chiquet J."/>
            <person name="Belcram H."/>
            <person name="Tong C."/>
            <person name="Samans B."/>
            <person name="Correa M."/>
            <person name="Da Silva C."/>
            <person name="Just J."/>
            <person name="Falentin C."/>
            <person name="Koh C.S."/>
            <person name="Le Clainche I."/>
            <person name="Bernard M."/>
            <person name="Bento P."/>
            <person name="Noel B."/>
            <person name="Labadie K."/>
            <person name="Alberti A."/>
            <person name="Charles M."/>
            <person name="Arnaud D."/>
            <person name="Guo H."/>
            <person name="Daviaud C."/>
            <person name="Alamery S."/>
            <person name="Jabbari K."/>
            <person name="Zhao M."/>
            <person name="Edger P.P."/>
            <person name="Chelaifa H."/>
            <person name="Tack D."/>
            <person name="Lassalle G."/>
            <person name="Mestiri I."/>
            <person name="Schnel N."/>
            <person name="Le Paslier M.C."/>
            <person name="Fan G."/>
            <person name="Renault V."/>
            <person name="Bayer P.E."/>
            <person name="Golicz A.A."/>
            <person name="Manoli S."/>
            <person name="Lee T.H."/>
            <person name="Thi V.H."/>
            <person name="Chalabi S."/>
            <person name="Hu Q."/>
            <person name="Fan C."/>
            <person name="Tollenaere R."/>
            <person name="Lu Y."/>
            <person name="Battail C."/>
            <person name="Shen J."/>
            <person name="Sidebottom C.H."/>
            <person name="Wang X."/>
            <person name="Canaguier A."/>
            <person name="Chauveau A."/>
            <person name="Berard A."/>
            <person name="Deniot G."/>
            <person name="Guan M."/>
            <person name="Liu Z."/>
            <person name="Sun F."/>
            <person name="Lim Y.P."/>
            <person name="Lyons E."/>
            <person name="Town C.D."/>
            <person name="Bancroft I."/>
            <person name="Wang X."/>
            <person name="Meng J."/>
            <person name="Ma J."/>
            <person name="Pires J.C."/>
            <person name="King G.J."/>
            <person name="Brunel D."/>
            <person name="Delourme R."/>
            <person name="Renard M."/>
            <person name="Aury J.M."/>
            <person name="Adams K.L."/>
            <person name="Batley J."/>
            <person name="Snowdon R.J."/>
            <person name="Tost J."/>
            <person name="Edwards D."/>
            <person name="Zhou Y."/>
            <person name="Hua W."/>
            <person name="Sharpe A.G."/>
            <person name="Paterson A.H."/>
            <person name="Guan C."/>
            <person name="Wincker P."/>
        </authorList>
    </citation>
    <scope>NUCLEOTIDE SEQUENCE [LARGE SCALE GENOMIC DNA]</scope>
</reference>
<dbReference type="PaxDb" id="3708-A0A078K241"/>
<proteinExistence type="predicted"/>
<organism evidence="1">
    <name type="scientific">Brassica napus</name>
    <name type="common">Rape</name>
    <dbReference type="NCBI Taxonomy" id="3708"/>
    <lineage>
        <taxon>Eukaryota</taxon>
        <taxon>Viridiplantae</taxon>
        <taxon>Streptophyta</taxon>
        <taxon>Embryophyta</taxon>
        <taxon>Tracheophyta</taxon>
        <taxon>Spermatophyta</taxon>
        <taxon>Magnoliopsida</taxon>
        <taxon>eudicotyledons</taxon>
        <taxon>Gunneridae</taxon>
        <taxon>Pentapetalae</taxon>
        <taxon>rosids</taxon>
        <taxon>malvids</taxon>
        <taxon>Brassicales</taxon>
        <taxon>Brassicaceae</taxon>
        <taxon>Brassiceae</taxon>
        <taxon>Brassica</taxon>
    </lineage>
</organism>
<dbReference type="Gramene" id="CDY71987">
    <property type="protein sequence ID" value="CDY71987"/>
    <property type="gene ID" value="GSBRNA2T00022960001"/>
</dbReference>
<feature type="non-terminal residue" evidence="1">
    <location>
        <position position="1"/>
    </location>
</feature>